<dbReference type="EMBL" id="JAIXMP010000037">
    <property type="protein sequence ID" value="KAI9248841.1"/>
    <property type="molecule type" value="Genomic_DNA"/>
</dbReference>
<sequence>MKNHVYISLVLCYVIKMHVNLLIDSFYFYTTPTNRIHNSGESNYHYLITKFFSSLFFYQIFDNGFYILYKMCVIIVENLIL</sequence>
<accession>A0AAD5JPS2</accession>
<evidence type="ECO:0000313" key="2">
    <source>
        <dbReference type="EMBL" id="KAI9248841.1"/>
    </source>
</evidence>
<gene>
    <name evidence="2" type="ORF">BDA99DRAFT_524592</name>
</gene>
<reference evidence="2" key="1">
    <citation type="journal article" date="2022" name="IScience">
        <title>Evolution of zygomycete secretomes and the origins of terrestrial fungal ecologies.</title>
        <authorList>
            <person name="Chang Y."/>
            <person name="Wang Y."/>
            <person name="Mondo S."/>
            <person name="Ahrendt S."/>
            <person name="Andreopoulos W."/>
            <person name="Barry K."/>
            <person name="Beard J."/>
            <person name="Benny G.L."/>
            <person name="Blankenship S."/>
            <person name="Bonito G."/>
            <person name="Cuomo C."/>
            <person name="Desiro A."/>
            <person name="Gervers K.A."/>
            <person name="Hundley H."/>
            <person name="Kuo A."/>
            <person name="LaButti K."/>
            <person name="Lang B.F."/>
            <person name="Lipzen A."/>
            <person name="O'Donnell K."/>
            <person name="Pangilinan J."/>
            <person name="Reynolds N."/>
            <person name="Sandor L."/>
            <person name="Smith M.E."/>
            <person name="Tsang A."/>
            <person name="Grigoriev I.V."/>
            <person name="Stajich J.E."/>
            <person name="Spatafora J.W."/>
        </authorList>
    </citation>
    <scope>NUCLEOTIDE SEQUENCE</scope>
    <source>
        <strain evidence="2">RSA 2281</strain>
    </source>
</reference>
<evidence type="ECO:0000313" key="3">
    <source>
        <dbReference type="Proteomes" id="UP001209540"/>
    </source>
</evidence>
<protein>
    <submittedName>
        <fullName evidence="2">Uncharacterized protein</fullName>
    </submittedName>
</protein>
<feature type="transmembrane region" description="Helical" evidence="1">
    <location>
        <begin position="5"/>
        <end position="23"/>
    </location>
</feature>
<comment type="caution">
    <text evidence="2">The sequence shown here is derived from an EMBL/GenBank/DDBJ whole genome shotgun (WGS) entry which is preliminary data.</text>
</comment>
<feature type="transmembrane region" description="Helical" evidence="1">
    <location>
        <begin position="43"/>
        <end position="61"/>
    </location>
</feature>
<name>A0AAD5JPS2_9FUNG</name>
<dbReference type="AlphaFoldDB" id="A0AAD5JPS2"/>
<proteinExistence type="predicted"/>
<reference evidence="2" key="2">
    <citation type="submission" date="2023-02" db="EMBL/GenBank/DDBJ databases">
        <authorList>
            <consortium name="DOE Joint Genome Institute"/>
            <person name="Mondo S.J."/>
            <person name="Chang Y."/>
            <person name="Wang Y."/>
            <person name="Ahrendt S."/>
            <person name="Andreopoulos W."/>
            <person name="Barry K."/>
            <person name="Beard J."/>
            <person name="Benny G.L."/>
            <person name="Blankenship S."/>
            <person name="Bonito G."/>
            <person name="Cuomo C."/>
            <person name="Desiro A."/>
            <person name="Gervers K.A."/>
            <person name="Hundley H."/>
            <person name="Kuo A."/>
            <person name="LaButti K."/>
            <person name="Lang B.F."/>
            <person name="Lipzen A."/>
            <person name="O'Donnell K."/>
            <person name="Pangilinan J."/>
            <person name="Reynolds N."/>
            <person name="Sandor L."/>
            <person name="Smith M.W."/>
            <person name="Tsang A."/>
            <person name="Grigoriev I.V."/>
            <person name="Stajich J.E."/>
            <person name="Spatafora J.W."/>
        </authorList>
    </citation>
    <scope>NUCLEOTIDE SEQUENCE</scope>
    <source>
        <strain evidence="2">RSA 2281</strain>
    </source>
</reference>
<keyword evidence="1" id="KW-0812">Transmembrane</keyword>
<organism evidence="2 3">
    <name type="scientific">Phascolomyces articulosus</name>
    <dbReference type="NCBI Taxonomy" id="60185"/>
    <lineage>
        <taxon>Eukaryota</taxon>
        <taxon>Fungi</taxon>
        <taxon>Fungi incertae sedis</taxon>
        <taxon>Mucoromycota</taxon>
        <taxon>Mucoromycotina</taxon>
        <taxon>Mucoromycetes</taxon>
        <taxon>Mucorales</taxon>
        <taxon>Lichtheimiaceae</taxon>
        <taxon>Phascolomyces</taxon>
    </lineage>
</organism>
<evidence type="ECO:0000256" key="1">
    <source>
        <dbReference type="SAM" id="Phobius"/>
    </source>
</evidence>
<keyword evidence="3" id="KW-1185">Reference proteome</keyword>
<keyword evidence="1" id="KW-0472">Membrane</keyword>
<keyword evidence="1" id="KW-1133">Transmembrane helix</keyword>
<dbReference type="Proteomes" id="UP001209540">
    <property type="component" value="Unassembled WGS sequence"/>
</dbReference>